<protein>
    <submittedName>
        <fullName evidence="3">Uncharacterized protein</fullName>
    </submittedName>
</protein>
<dbReference type="RefSeq" id="WP_210810392.1">
    <property type="nucleotide sequence ID" value="NZ_JAGQDG010000006.1"/>
</dbReference>
<keyword evidence="4" id="KW-1185">Reference proteome</keyword>
<sequence length="212" mass="22610">MPDSSTWSSLAQLSDMHFVWWLVWLAAFFWVNARSGMPRSALALKLRGAGFALFVFAAVLSFGRELVGIYPGPKATAVIGVALAPVLTAFAARKGWWGVMMLALISWPLFGLVALTAFFGLLLDLRAINSILLLIALALTIWGCFFTKPDPAAANGFAFGSGKGGFRGGFAWQRPGPGPVDSEVVDVEARTVDEPAMPLPSPTRGKDDPPAA</sequence>
<reference evidence="3 4" key="1">
    <citation type="submission" date="2021-04" db="EMBL/GenBank/DDBJ databases">
        <title>The genome sequence of type strain Ideonella paludis KCTC 32238.</title>
        <authorList>
            <person name="Liu Y."/>
        </authorList>
    </citation>
    <scope>NUCLEOTIDE SEQUENCE [LARGE SCALE GENOMIC DNA]</scope>
    <source>
        <strain evidence="3 4">KCTC 32238</strain>
    </source>
</reference>
<dbReference type="Proteomes" id="UP000672097">
    <property type="component" value="Unassembled WGS sequence"/>
</dbReference>
<evidence type="ECO:0000313" key="3">
    <source>
        <dbReference type="EMBL" id="MBQ0936992.1"/>
    </source>
</evidence>
<feature type="transmembrane region" description="Helical" evidence="2">
    <location>
        <begin position="127"/>
        <end position="146"/>
    </location>
</feature>
<feature type="transmembrane region" description="Helical" evidence="2">
    <location>
        <begin position="16"/>
        <end position="32"/>
    </location>
</feature>
<evidence type="ECO:0000256" key="1">
    <source>
        <dbReference type="SAM" id="MobiDB-lite"/>
    </source>
</evidence>
<name>A0ABS5E0U0_9BURK</name>
<dbReference type="EMBL" id="JAGQDG010000006">
    <property type="protein sequence ID" value="MBQ0936992.1"/>
    <property type="molecule type" value="Genomic_DNA"/>
</dbReference>
<keyword evidence="2" id="KW-0472">Membrane</keyword>
<feature type="transmembrane region" description="Helical" evidence="2">
    <location>
        <begin position="99"/>
        <end position="121"/>
    </location>
</feature>
<evidence type="ECO:0000313" key="4">
    <source>
        <dbReference type="Proteomes" id="UP000672097"/>
    </source>
</evidence>
<keyword evidence="2" id="KW-1133">Transmembrane helix</keyword>
<evidence type="ECO:0000256" key="2">
    <source>
        <dbReference type="SAM" id="Phobius"/>
    </source>
</evidence>
<feature type="region of interest" description="Disordered" evidence="1">
    <location>
        <begin position="191"/>
        <end position="212"/>
    </location>
</feature>
<gene>
    <name evidence="3" type="ORF">KAK11_16815</name>
</gene>
<organism evidence="3 4">
    <name type="scientific">Ideonella paludis</name>
    <dbReference type="NCBI Taxonomy" id="1233411"/>
    <lineage>
        <taxon>Bacteria</taxon>
        <taxon>Pseudomonadati</taxon>
        <taxon>Pseudomonadota</taxon>
        <taxon>Betaproteobacteria</taxon>
        <taxon>Burkholderiales</taxon>
        <taxon>Sphaerotilaceae</taxon>
        <taxon>Ideonella</taxon>
    </lineage>
</organism>
<feature type="transmembrane region" description="Helical" evidence="2">
    <location>
        <begin position="75"/>
        <end position="92"/>
    </location>
</feature>
<keyword evidence="2" id="KW-0812">Transmembrane</keyword>
<feature type="transmembrane region" description="Helical" evidence="2">
    <location>
        <begin position="44"/>
        <end position="63"/>
    </location>
</feature>
<proteinExistence type="predicted"/>
<accession>A0ABS5E0U0</accession>
<comment type="caution">
    <text evidence="3">The sequence shown here is derived from an EMBL/GenBank/DDBJ whole genome shotgun (WGS) entry which is preliminary data.</text>
</comment>